<evidence type="ECO:0000256" key="3">
    <source>
        <dbReference type="ARBA" id="ARBA00022679"/>
    </source>
</evidence>
<dbReference type="GO" id="GO:0004674">
    <property type="term" value="F:protein serine/threonine kinase activity"/>
    <property type="evidence" value="ECO:0007669"/>
    <property type="project" value="UniProtKB-KW"/>
</dbReference>
<dbReference type="InterPro" id="IPR000719">
    <property type="entry name" value="Prot_kinase_dom"/>
</dbReference>
<dbReference type="KEGG" id="uam:UABAM_05134"/>
<dbReference type="InterPro" id="IPR011990">
    <property type="entry name" value="TPR-like_helical_dom_sf"/>
</dbReference>
<gene>
    <name evidence="11" type="ORF">UABAM_05134</name>
</gene>
<dbReference type="SUPFAM" id="SSF56112">
    <property type="entry name" value="Protein kinase-like (PK-like)"/>
    <property type="match status" value="1"/>
</dbReference>
<dbReference type="Pfam" id="PF13181">
    <property type="entry name" value="TPR_8"/>
    <property type="match status" value="1"/>
</dbReference>
<evidence type="ECO:0000256" key="2">
    <source>
        <dbReference type="ARBA" id="ARBA00022527"/>
    </source>
</evidence>
<feature type="coiled-coil region" evidence="8">
    <location>
        <begin position="434"/>
        <end position="465"/>
    </location>
</feature>
<evidence type="ECO:0000256" key="5">
    <source>
        <dbReference type="ARBA" id="ARBA00022777"/>
    </source>
</evidence>
<reference evidence="11 12" key="1">
    <citation type="submission" date="2019-08" db="EMBL/GenBank/DDBJ databases">
        <title>Complete genome sequence of Candidatus Uab amorphum.</title>
        <authorList>
            <person name="Shiratori T."/>
            <person name="Suzuki S."/>
            <person name="Kakizawa Y."/>
            <person name="Ishida K."/>
        </authorList>
    </citation>
    <scope>NUCLEOTIDE SEQUENCE [LARGE SCALE GENOMIC DNA]</scope>
    <source>
        <strain evidence="11 12">SRT547</strain>
    </source>
</reference>
<sequence length="1368" mass="158713">MQNKIAERNKNIAQCVVHLGFLNQTAIRQCISYCNQNSLSLEQFLLQKKMLSTSQLQNIYTALNQQQDVDIKEKRWGDYIIVREIARGGMGVVYEAIQEKIKRKVAIKILLSTSSVQEIRRFIREAKLSSTIKHPNVVPIYDMGEYEGRLFLVMQYIPGKTFREFLSTNDSLSERMRIIEAMASALAAAHEKGIVHRDIKPSNILIDANDTPYLADFGLAKSMKTESQYTQTSHILGTPFYMSPEQTKTSKVSYASDVFSLGVVMYEALTNQRPFDAQNQVTLSNKICNEKVIAPRKINPEIPTTWEKICLHTLEKKPQDRYKSAVELVNDLQRAQHGESLLVSSVLRFKKITQLRTLLLYGSAFLVIAITVMLTNGYIRFGNTNTKVQENASLLFQKGQEAFAKQNFEQAFALITRSIEKKTSFEKYVLQLRCLEKQQNYAALIENAQQLQKKYNNRLQIQKLQLLHATGLWKTKRQKAAYDLVHKVYKTSPSAECLLLLVKTSFDLKMYGETQQYLQELVKFKLDKNGRGEMFLYLGATCFAQKKYRVAKEYLFKSLSHFPLKKTHRFLGQIFFAEKKPEQAIKHLSQSLEERNNDEKVLRLLAQSYQNAKNFKEAKTTYDEMIDLSPWKAEYFYQRAMCYTQLNQIVAARDDFLKSIEINRRQHNAIMELHAHSNNYPMLMRYKTNCILDGVLVNFFENFDVDILHKEKKKIALDVVRVYREWQREKIQTYNKEYVQKFLKIIAADNSGALRQIAIQGIETMYRSARMLKDIRAQENTTPALKKLQRKIQKRHVDHNVALLNYLVTRYKFFNDKSALQPLFLNRKILIRFAPQLLRSNSIILNLWILQTLMDLATPGTHKAVEEIATQNSPNAILALSLLHKHGSDNKAQPKKIRQNNRYKEYLVHSLVIRHAPYTFANFMTYPNDKVRLLCAEKLWQKGDQKARKVIRQYFKSQDIHIRRYAYKVYFTANKEHVAQAVREDISLLKKGIYDKDHLVQQICLNYLSQFRQTNILRDLIKVSQDKQQNEVVRAYAVLGLLRKNDVTSGLRVVCDPQEKQIIRAAFVYADLAKILEQVDMLQVLTMLPKLSLETNIQSIPTIAQIAGERLGASYVRKLLRSDSLEVQISSCYGAFVSKKVSLMKDLQQVIGKTENPILHQIASGALFATLVTQVPKKRKTFHSWVKKQSSAAQKGAAFGYAFPVFDMGKMHVCVRKLGRWDNNLAYQNWGERIDQTLLSRRKDKALLKQYRNFLVEANALNSEAHEYLFCHAVASHYLKKDSLAMKSLKKALKLKPNMSFYWYYLAKIRHDNQQYKRARRAVEKALQLSPLYTKAQDLYVKILQQYGEKKLLKKQQGRLKLLLKQPR</sequence>
<evidence type="ECO:0000256" key="6">
    <source>
        <dbReference type="ARBA" id="ARBA00022840"/>
    </source>
</evidence>
<dbReference type="Gene3D" id="1.10.510.10">
    <property type="entry name" value="Transferase(Phosphotransferase) domain 1"/>
    <property type="match status" value="1"/>
</dbReference>
<keyword evidence="4" id="KW-0547">Nucleotide-binding</keyword>
<dbReference type="Proteomes" id="UP000326354">
    <property type="component" value="Chromosome"/>
</dbReference>
<evidence type="ECO:0000313" key="11">
    <source>
        <dbReference type="EMBL" id="BBM86747.1"/>
    </source>
</evidence>
<dbReference type="Gene3D" id="1.25.10.10">
    <property type="entry name" value="Leucine-rich Repeat Variant"/>
    <property type="match status" value="1"/>
</dbReference>
<feature type="transmembrane region" description="Helical" evidence="9">
    <location>
        <begin position="358"/>
        <end position="379"/>
    </location>
</feature>
<dbReference type="GO" id="GO:0005524">
    <property type="term" value="F:ATP binding"/>
    <property type="evidence" value="ECO:0007669"/>
    <property type="project" value="UniProtKB-KW"/>
</dbReference>
<dbReference type="Gene3D" id="3.30.200.20">
    <property type="entry name" value="Phosphorylase Kinase, domain 1"/>
    <property type="match status" value="1"/>
</dbReference>
<dbReference type="SMART" id="SM00028">
    <property type="entry name" value="TPR"/>
    <property type="match status" value="7"/>
</dbReference>
<evidence type="ECO:0000256" key="7">
    <source>
        <dbReference type="PROSITE-ProRule" id="PRU00339"/>
    </source>
</evidence>
<evidence type="ECO:0000256" key="4">
    <source>
        <dbReference type="ARBA" id="ARBA00022741"/>
    </source>
</evidence>
<dbReference type="PROSITE" id="PS00108">
    <property type="entry name" value="PROTEIN_KINASE_ST"/>
    <property type="match status" value="1"/>
</dbReference>
<dbReference type="Pfam" id="PF14559">
    <property type="entry name" value="TPR_19"/>
    <property type="match status" value="1"/>
</dbReference>
<dbReference type="EC" id="2.7.11.1" evidence="1"/>
<keyword evidence="8" id="KW-0175">Coiled coil</keyword>
<dbReference type="InterPro" id="IPR008271">
    <property type="entry name" value="Ser/Thr_kinase_AS"/>
</dbReference>
<keyword evidence="2" id="KW-0723">Serine/threonine-protein kinase</keyword>
<evidence type="ECO:0000256" key="8">
    <source>
        <dbReference type="SAM" id="Coils"/>
    </source>
</evidence>
<dbReference type="OrthoDB" id="258731at2"/>
<evidence type="ECO:0000259" key="10">
    <source>
        <dbReference type="PROSITE" id="PS50011"/>
    </source>
</evidence>
<keyword evidence="3" id="KW-0808">Transferase</keyword>
<dbReference type="PANTHER" id="PTHR43289">
    <property type="entry name" value="MITOGEN-ACTIVATED PROTEIN KINASE KINASE KINASE 20-RELATED"/>
    <property type="match status" value="1"/>
</dbReference>
<keyword evidence="7" id="KW-0802">TPR repeat</keyword>
<evidence type="ECO:0000256" key="9">
    <source>
        <dbReference type="SAM" id="Phobius"/>
    </source>
</evidence>
<protein>
    <recommendedName>
        <fullName evidence="1">non-specific serine/threonine protein kinase</fullName>
        <ecNumber evidence="1">2.7.11.1</ecNumber>
    </recommendedName>
</protein>
<dbReference type="PROSITE" id="PS50011">
    <property type="entry name" value="PROTEIN_KINASE_DOM"/>
    <property type="match status" value="1"/>
</dbReference>
<keyword evidence="5 11" id="KW-0418">Kinase</keyword>
<feature type="domain" description="Protein kinase" evidence="10">
    <location>
        <begin position="79"/>
        <end position="342"/>
    </location>
</feature>
<feature type="repeat" description="TPR" evidence="7">
    <location>
        <begin position="599"/>
        <end position="632"/>
    </location>
</feature>
<dbReference type="InterPro" id="IPR016024">
    <property type="entry name" value="ARM-type_fold"/>
</dbReference>
<keyword evidence="9" id="KW-0472">Membrane</keyword>
<keyword evidence="9" id="KW-1133">Transmembrane helix</keyword>
<feature type="repeat" description="TPR" evidence="7">
    <location>
        <begin position="1300"/>
        <end position="1333"/>
    </location>
</feature>
<evidence type="ECO:0000256" key="1">
    <source>
        <dbReference type="ARBA" id="ARBA00012513"/>
    </source>
</evidence>
<keyword evidence="6" id="KW-0067">ATP-binding</keyword>
<dbReference type="SUPFAM" id="SSF48452">
    <property type="entry name" value="TPR-like"/>
    <property type="match status" value="1"/>
</dbReference>
<keyword evidence="12" id="KW-1185">Reference proteome</keyword>
<dbReference type="CDD" id="cd14014">
    <property type="entry name" value="STKc_PknB_like"/>
    <property type="match status" value="1"/>
</dbReference>
<accession>A0A5S9IS63</accession>
<dbReference type="FunFam" id="1.10.510.10:FF:000021">
    <property type="entry name" value="Serine/threonine protein kinase"/>
    <property type="match status" value="1"/>
</dbReference>
<dbReference type="Gene3D" id="1.25.40.10">
    <property type="entry name" value="Tetratricopeptide repeat domain"/>
    <property type="match status" value="3"/>
</dbReference>
<dbReference type="PROSITE" id="PS50005">
    <property type="entry name" value="TPR"/>
    <property type="match status" value="2"/>
</dbReference>
<dbReference type="SMART" id="SM00220">
    <property type="entry name" value="S_TKc"/>
    <property type="match status" value="1"/>
</dbReference>
<name>A0A5S9IS63_UABAM</name>
<dbReference type="InterPro" id="IPR011989">
    <property type="entry name" value="ARM-like"/>
</dbReference>
<dbReference type="PANTHER" id="PTHR43289:SF6">
    <property type="entry name" value="SERINE_THREONINE-PROTEIN KINASE NEKL-3"/>
    <property type="match status" value="1"/>
</dbReference>
<dbReference type="InterPro" id="IPR019734">
    <property type="entry name" value="TPR_rpt"/>
</dbReference>
<dbReference type="EMBL" id="AP019860">
    <property type="protein sequence ID" value="BBM86747.1"/>
    <property type="molecule type" value="Genomic_DNA"/>
</dbReference>
<organism evidence="11 12">
    <name type="scientific">Uabimicrobium amorphum</name>
    <dbReference type="NCBI Taxonomy" id="2596890"/>
    <lineage>
        <taxon>Bacteria</taxon>
        <taxon>Pseudomonadati</taxon>
        <taxon>Planctomycetota</taxon>
        <taxon>Candidatus Uabimicrobiia</taxon>
        <taxon>Candidatus Uabimicrobiales</taxon>
        <taxon>Candidatus Uabimicrobiaceae</taxon>
        <taxon>Candidatus Uabimicrobium</taxon>
    </lineage>
</organism>
<evidence type="ECO:0000313" key="12">
    <source>
        <dbReference type="Proteomes" id="UP000326354"/>
    </source>
</evidence>
<dbReference type="InterPro" id="IPR011009">
    <property type="entry name" value="Kinase-like_dom_sf"/>
</dbReference>
<dbReference type="RefSeq" id="WP_151970790.1">
    <property type="nucleotide sequence ID" value="NZ_AP019860.1"/>
</dbReference>
<dbReference type="SUPFAM" id="SSF48371">
    <property type="entry name" value="ARM repeat"/>
    <property type="match status" value="1"/>
</dbReference>
<proteinExistence type="predicted"/>
<dbReference type="Pfam" id="PF00069">
    <property type="entry name" value="Pkinase"/>
    <property type="match status" value="1"/>
</dbReference>
<keyword evidence="9" id="KW-0812">Transmembrane</keyword>